<proteinExistence type="predicted"/>
<gene>
    <name evidence="1" type="ORF">CITCOLO1_LOCUS5418</name>
</gene>
<name>A0ABP0Y1U1_9ROSI</name>
<dbReference type="Proteomes" id="UP001642487">
    <property type="component" value="Chromosome 11"/>
</dbReference>
<dbReference type="EMBL" id="OZ021745">
    <property type="protein sequence ID" value="CAK9313690.1"/>
    <property type="molecule type" value="Genomic_DNA"/>
</dbReference>
<evidence type="ECO:0000313" key="2">
    <source>
        <dbReference type="Proteomes" id="UP001642487"/>
    </source>
</evidence>
<evidence type="ECO:0000313" key="1">
    <source>
        <dbReference type="EMBL" id="CAK9313690.1"/>
    </source>
</evidence>
<organism evidence="1 2">
    <name type="scientific">Citrullus colocynthis</name>
    <name type="common">colocynth</name>
    <dbReference type="NCBI Taxonomy" id="252529"/>
    <lineage>
        <taxon>Eukaryota</taxon>
        <taxon>Viridiplantae</taxon>
        <taxon>Streptophyta</taxon>
        <taxon>Embryophyta</taxon>
        <taxon>Tracheophyta</taxon>
        <taxon>Spermatophyta</taxon>
        <taxon>Magnoliopsida</taxon>
        <taxon>eudicotyledons</taxon>
        <taxon>Gunneridae</taxon>
        <taxon>Pentapetalae</taxon>
        <taxon>rosids</taxon>
        <taxon>fabids</taxon>
        <taxon>Cucurbitales</taxon>
        <taxon>Cucurbitaceae</taxon>
        <taxon>Benincaseae</taxon>
        <taxon>Citrullus</taxon>
    </lineage>
</organism>
<sequence length="78" mass="8570">MEEATDARGLEACLEDLRVRLLGCYAVRTLDACMINAHEDVRRIAHVPDRRLVLMLMPVICVSEGLCKGCAVRVGSQG</sequence>
<protein>
    <submittedName>
        <fullName evidence="1">Uncharacterized protein</fullName>
    </submittedName>
</protein>
<keyword evidence="2" id="KW-1185">Reference proteome</keyword>
<reference evidence="1 2" key="1">
    <citation type="submission" date="2024-03" db="EMBL/GenBank/DDBJ databases">
        <authorList>
            <person name="Gkanogiannis A."/>
            <person name="Becerra Lopez-Lavalle L."/>
        </authorList>
    </citation>
    <scope>NUCLEOTIDE SEQUENCE [LARGE SCALE GENOMIC DNA]</scope>
</reference>
<accession>A0ABP0Y1U1</accession>